<dbReference type="CDD" id="cd10336">
    <property type="entry name" value="SLC6sbd_Tyt1-Like"/>
    <property type="match status" value="1"/>
</dbReference>
<dbReference type="RefSeq" id="WP_067377556.1">
    <property type="nucleotide sequence ID" value="NZ_CP015839.1"/>
</dbReference>
<keyword evidence="2 6" id="KW-0813">Transport</keyword>
<organism evidence="8 9">
    <name type="scientific">Marinobacterium aestuarii</name>
    <dbReference type="NCBI Taxonomy" id="1821621"/>
    <lineage>
        <taxon>Bacteria</taxon>
        <taxon>Pseudomonadati</taxon>
        <taxon>Pseudomonadota</taxon>
        <taxon>Gammaproteobacteria</taxon>
        <taxon>Oceanospirillales</taxon>
        <taxon>Oceanospirillaceae</taxon>
        <taxon>Marinobacterium</taxon>
    </lineage>
</organism>
<gene>
    <name evidence="8" type="ORF">A8C75_02340</name>
</gene>
<evidence type="ECO:0000256" key="4">
    <source>
        <dbReference type="ARBA" id="ARBA00022989"/>
    </source>
</evidence>
<dbReference type="NCBIfam" id="NF037979">
    <property type="entry name" value="Na_transp"/>
    <property type="match status" value="1"/>
</dbReference>
<dbReference type="KEGG" id="mars:A8C75_02340"/>
<feature type="transmembrane region" description="Helical" evidence="7">
    <location>
        <begin position="12"/>
        <end position="32"/>
    </location>
</feature>
<feature type="transmembrane region" description="Helical" evidence="7">
    <location>
        <begin position="223"/>
        <end position="245"/>
    </location>
</feature>
<name>A0A1A9EUK4_9GAMM</name>
<keyword evidence="4 7" id="KW-1133">Transmembrane helix</keyword>
<accession>A0A1A9EUK4</accession>
<evidence type="ECO:0000313" key="9">
    <source>
        <dbReference type="Proteomes" id="UP000078070"/>
    </source>
</evidence>
<dbReference type="InterPro" id="IPR037272">
    <property type="entry name" value="SNS_sf"/>
</dbReference>
<feature type="transmembrane region" description="Helical" evidence="7">
    <location>
        <begin position="310"/>
        <end position="331"/>
    </location>
</feature>
<feature type="transmembrane region" description="Helical" evidence="7">
    <location>
        <begin position="183"/>
        <end position="203"/>
    </location>
</feature>
<dbReference type="Proteomes" id="UP000078070">
    <property type="component" value="Chromosome"/>
</dbReference>
<dbReference type="AlphaFoldDB" id="A0A1A9EUK4"/>
<keyword evidence="5 7" id="KW-0472">Membrane</keyword>
<evidence type="ECO:0000256" key="3">
    <source>
        <dbReference type="ARBA" id="ARBA00022692"/>
    </source>
</evidence>
<dbReference type="EMBL" id="CP015839">
    <property type="protein sequence ID" value="ANG61420.1"/>
    <property type="molecule type" value="Genomic_DNA"/>
</dbReference>
<dbReference type="PROSITE" id="PS00610">
    <property type="entry name" value="NA_NEUROTRAN_SYMP_1"/>
    <property type="match status" value="1"/>
</dbReference>
<dbReference type="InterPro" id="IPR000175">
    <property type="entry name" value="Na/ntran_symport"/>
</dbReference>
<dbReference type="OrthoDB" id="9762833at2"/>
<keyword evidence="6" id="KW-0769">Symport</keyword>
<dbReference type="STRING" id="1821621.A8C75_02340"/>
<evidence type="ECO:0000313" key="8">
    <source>
        <dbReference type="EMBL" id="ANG61420.1"/>
    </source>
</evidence>
<dbReference type="GO" id="GO:0016020">
    <property type="term" value="C:membrane"/>
    <property type="evidence" value="ECO:0007669"/>
    <property type="project" value="UniProtKB-SubCell"/>
</dbReference>
<dbReference type="InterPro" id="IPR047218">
    <property type="entry name" value="YocR/YhdH-like"/>
</dbReference>
<feature type="transmembrane region" description="Helical" evidence="7">
    <location>
        <begin position="44"/>
        <end position="63"/>
    </location>
</feature>
<dbReference type="PANTHER" id="PTHR42948">
    <property type="entry name" value="TRANSPORTER"/>
    <property type="match status" value="1"/>
</dbReference>
<feature type="transmembrane region" description="Helical" evidence="7">
    <location>
        <begin position="95"/>
        <end position="119"/>
    </location>
</feature>
<dbReference type="GO" id="GO:0015293">
    <property type="term" value="F:symporter activity"/>
    <property type="evidence" value="ECO:0007669"/>
    <property type="project" value="UniProtKB-KW"/>
</dbReference>
<evidence type="ECO:0000256" key="2">
    <source>
        <dbReference type="ARBA" id="ARBA00022448"/>
    </source>
</evidence>
<keyword evidence="9" id="KW-1185">Reference proteome</keyword>
<feature type="transmembrane region" description="Helical" evidence="7">
    <location>
        <begin position="428"/>
        <end position="450"/>
    </location>
</feature>
<dbReference type="Pfam" id="PF00209">
    <property type="entry name" value="SNF"/>
    <property type="match status" value="2"/>
</dbReference>
<evidence type="ECO:0000256" key="5">
    <source>
        <dbReference type="ARBA" id="ARBA00023136"/>
    </source>
</evidence>
<evidence type="ECO:0000256" key="6">
    <source>
        <dbReference type="RuleBase" id="RU003732"/>
    </source>
</evidence>
<feature type="transmembrane region" description="Helical" evidence="7">
    <location>
        <begin position="153"/>
        <end position="171"/>
    </location>
</feature>
<feature type="transmembrane region" description="Helical" evidence="7">
    <location>
        <begin position="384"/>
        <end position="408"/>
    </location>
</feature>
<proteinExistence type="inferred from homology"/>
<dbReference type="PRINTS" id="PR00176">
    <property type="entry name" value="NANEUSMPORT"/>
</dbReference>
<sequence>MQERHSIHGTWANRWIFILAATGSAVGLGNIWKFPYITGENGGGAFVLVYLVCILLVGVPIMMGEALIGRRARCNPVNAMKVTASESGLSTGWQAIGWMAALAGFLIFSFYSVVAGWVLNYIAGMVRGDYIDMGREQAAAQFELLLADPKLMLAWHSVFVVLVMLVVVGGVNKGLERATRIMMPALFALLALLLGYSFTTGHFTQGLEFLFHFAPEDLTWDSVLVALGHSFFTLSLGMGAILAYGSYMPKSASIGGTVMTIAFLDTLVALAAGMAIFPIVFANELDPGAGPGLMFITLPVAFGQMPGGQLFGFLFFLLVGVAAWTSAISLMEPATAWLVERLKLERLPACLILGAAGWAMGVLSLGSFNVLADFKLLGMTTFDFLDFVTANIMLPLGGLFLAIYVGWFMQRTAIMDELAMKNRLHFNLWYGVVRFVAPVAVAIIFALNLYQKLA</sequence>
<feature type="transmembrane region" description="Helical" evidence="7">
    <location>
        <begin position="257"/>
        <end position="281"/>
    </location>
</feature>
<dbReference type="PROSITE" id="PS50267">
    <property type="entry name" value="NA_NEUROTRAN_SYMP_3"/>
    <property type="match status" value="1"/>
</dbReference>
<evidence type="ECO:0000256" key="1">
    <source>
        <dbReference type="ARBA" id="ARBA00004141"/>
    </source>
</evidence>
<comment type="similarity">
    <text evidence="6">Belongs to the sodium:neurotransmitter symporter (SNF) (TC 2.A.22) family.</text>
</comment>
<evidence type="ECO:0000256" key="7">
    <source>
        <dbReference type="SAM" id="Phobius"/>
    </source>
</evidence>
<protein>
    <recommendedName>
        <fullName evidence="6">Transporter</fullName>
    </recommendedName>
</protein>
<dbReference type="PANTHER" id="PTHR42948:SF1">
    <property type="entry name" value="TRANSPORTER"/>
    <property type="match status" value="1"/>
</dbReference>
<keyword evidence="3 6" id="KW-0812">Transmembrane</keyword>
<dbReference type="SUPFAM" id="SSF161070">
    <property type="entry name" value="SNF-like"/>
    <property type="match status" value="1"/>
</dbReference>
<comment type="subcellular location">
    <subcellularLocation>
        <location evidence="1">Membrane</location>
        <topology evidence="1">Multi-pass membrane protein</topology>
    </subcellularLocation>
</comment>
<feature type="transmembrane region" description="Helical" evidence="7">
    <location>
        <begin position="351"/>
        <end position="372"/>
    </location>
</feature>
<reference evidence="8 9" key="2">
    <citation type="journal article" date="2018" name="Int. J. Syst. Evol. Microbiol.">
        <title>Marinobacterium aestuarii sp. nov., a benzene-degrading marine bacterium isolated from estuary sediment.</title>
        <authorList>
            <person name="Bae S.S."/>
            <person name="Jung J."/>
            <person name="Chung D."/>
            <person name="Baek K."/>
        </authorList>
    </citation>
    <scope>NUCLEOTIDE SEQUENCE [LARGE SCALE GENOMIC DNA]</scope>
    <source>
        <strain evidence="8 9">ST58-10</strain>
    </source>
</reference>
<reference evidence="9" key="1">
    <citation type="submission" date="2016-05" db="EMBL/GenBank/DDBJ databases">
        <authorList>
            <person name="Baek K."/>
            <person name="Yang S.-J."/>
        </authorList>
    </citation>
    <scope>NUCLEOTIDE SEQUENCE [LARGE SCALE GENOMIC DNA]</scope>
    <source>
        <strain evidence="9">ST58-10</strain>
    </source>
</reference>